<feature type="transmembrane region" description="Helical" evidence="7">
    <location>
        <begin position="83"/>
        <end position="101"/>
    </location>
</feature>
<keyword evidence="9" id="KW-1185">Reference proteome</keyword>
<feature type="transmembrane region" description="Helical" evidence="7">
    <location>
        <begin position="42"/>
        <end position="63"/>
    </location>
</feature>
<dbReference type="EMBL" id="KQ976463">
    <property type="protein sequence ID" value="KYM84606.1"/>
    <property type="molecule type" value="Genomic_DNA"/>
</dbReference>
<dbReference type="PANTHER" id="PTHR19139:SF199">
    <property type="entry name" value="MIP17260P"/>
    <property type="match status" value="1"/>
</dbReference>
<dbReference type="AlphaFoldDB" id="A0A151I453"/>
<evidence type="ECO:0000313" key="8">
    <source>
        <dbReference type="EMBL" id="KYM84606.1"/>
    </source>
</evidence>
<keyword evidence="6" id="KW-0813">Transport</keyword>
<gene>
    <name evidence="8" type="ORF">ALC53_05175</name>
</gene>
<dbReference type="Proteomes" id="UP000078540">
    <property type="component" value="Unassembled WGS sequence"/>
</dbReference>
<dbReference type="GO" id="GO:0005886">
    <property type="term" value="C:plasma membrane"/>
    <property type="evidence" value="ECO:0007669"/>
    <property type="project" value="TreeGrafter"/>
</dbReference>
<name>A0A151I453_9HYME</name>
<dbReference type="GO" id="GO:0015250">
    <property type="term" value="F:water channel activity"/>
    <property type="evidence" value="ECO:0007669"/>
    <property type="project" value="TreeGrafter"/>
</dbReference>
<sequence>MQFQRQRMRCDGDNFGLSKSELYSSMSSEGIKSSFQRVNKPPALQTALAFSVLTIGHISGAYLNPTITIGTVTLLSLKSIPIGMVYILGQLIDAIVGYGILKWTTLSAEFNNGKSNSTQPLCPYTGCNINPVRSFAPAFWNGNWKDHWVSRK</sequence>
<dbReference type="PANTHER" id="PTHR19139">
    <property type="entry name" value="AQUAPORIN TRANSPORTER"/>
    <property type="match status" value="1"/>
</dbReference>
<evidence type="ECO:0000313" key="9">
    <source>
        <dbReference type="Proteomes" id="UP000078540"/>
    </source>
</evidence>
<evidence type="ECO:0000256" key="3">
    <source>
        <dbReference type="ARBA" id="ARBA00022692"/>
    </source>
</evidence>
<dbReference type="InterPro" id="IPR023271">
    <property type="entry name" value="Aquaporin-like"/>
</dbReference>
<evidence type="ECO:0000256" key="6">
    <source>
        <dbReference type="RuleBase" id="RU000477"/>
    </source>
</evidence>
<evidence type="ECO:0000256" key="4">
    <source>
        <dbReference type="ARBA" id="ARBA00022989"/>
    </source>
</evidence>
<protein>
    <submittedName>
        <fullName evidence="8">Uncharacterized protein</fullName>
    </submittedName>
</protein>
<keyword evidence="3 6" id="KW-0812">Transmembrane</keyword>
<comment type="subcellular location">
    <subcellularLocation>
        <location evidence="1">Membrane</location>
        <topology evidence="1">Multi-pass membrane protein</topology>
    </subcellularLocation>
</comment>
<reference evidence="8 9" key="1">
    <citation type="submission" date="2015-09" db="EMBL/GenBank/DDBJ databases">
        <title>Atta colombica WGS genome.</title>
        <authorList>
            <person name="Nygaard S."/>
            <person name="Hu H."/>
            <person name="Boomsma J."/>
            <person name="Zhang G."/>
        </authorList>
    </citation>
    <scope>NUCLEOTIDE SEQUENCE [LARGE SCALE GENOMIC DNA]</scope>
    <source>
        <strain evidence="8">Treedump-2</strain>
        <tissue evidence="8">Whole body</tissue>
    </source>
</reference>
<comment type="similarity">
    <text evidence="2 6">Belongs to the MIP/aquaporin (TC 1.A.8) family.</text>
</comment>
<evidence type="ECO:0000256" key="2">
    <source>
        <dbReference type="ARBA" id="ARBA00006175"/>
    </source>
</evidence>
<evidence type="ECO:0000256" key="1">
    <source>
        <dbReference type="ARBA" id="ARBA00004141"/>
    </source>
</evidence>
<dbReference type="SUPFAM" id="SSF81338">
    <property type="entry name" value="Aquaporin-like"/>
    <property type="match status" value="1"/>
</dbReference>
<dbReference type="PRINTS" id="PR00783">
    <property type="entry name" value="MINTRINSICP"/>
</dbReference>
<keyword evidence="5 7" id="KW-0472">Membrane</keyword>
<dbReference type="Pfam" id="PF00230">
    <property type="entry name" value="MIP"/>
    <property type="match status" value="2"/>
</dbReference>
<dbReference type="STRING" id="520822.A0A151I453"/>
<keyword evidence="4 7" id="KW-1133">Transmembrane helix</keyword>
<dbReference type="InterPro" id="IPR034294">
    <property type="entry name" value="Aquaporin_transptr"/>
</dbReference>
<dbReference type="InterPro" id="IPR000425">
    <property type="entry name" value="MIP"/>
</dbReference>
<evidence type="ECO:0000256" key="5">
    <source>
        <dbReference type="ARBA" id="ARBA00023136"/>
    </source>
</evidence>
<proteinExistence type="inferred from homology"/>
<evidence type="ECO:0000256" key="7">
    <source>
        <dbReference type="SAM" id="Phobius"/>
    </source>
</evidence>
<organism evidence="8 9">
    <name type="scientific">Atta colombica</name>
    <dbReference type="NCBI Taxonomy" id="520822"/>
    <lineage>
        <taxon>Eukaryota</taxon>
        <taxon>Metazoa</taxon>
        <taxon>Ecdysozoa</taxon>
        <taxon>Arthropoda</taxon>
        <taxon>Hexapoda</taxon>
        <taxon>Insecta</taxon>
        <taxon>Pterygota</taxon>
        <taxon>Neoptera</taxon>
        <taxon>Endopterygota</taxon>
        <taxon>Hymenoptera</taxon>
        <taxon>Apocrita</taxon>
        <taxon>Aculeata</taxon>
        <taxon>Formicoidea</taxon>
        <taxon>Formicidae</taxon>
        <taxon>Myrmicinae</taxon>
        <taxon>Atta</taxon>
    </lineage>
</organism>
<accession>A0A151I453</accession>
<dbReference type="Gene3D" id="1.20.1080.10">
    <property type="entry name" value="Glycerol uptake facilitator protein"/>
    <property type="match status" value="2"/>
</dbReference>